<gene>
    <name evidence="2" type="ORF">ETD85_09360</name>
</gene>
<dbReference type="SUPFAM" id="SSF143120">
    <property type="entry name" value="YefM-like"/>
    <property type="match status" value="1"/>
</dbReference>
<dbReference type="InterPro" id="IPR036165">
    <property type="entry name" value="YefM-like_sf"/>
</dbReference>
<dbReference type="AlphaFoldDB" id="A0A5S4GW08"/>
<dbReference type="Gene3D" id="3.40.1620.10">
    <property type="entry name" value="YefM-like domain"/>
    <property type="match status" value="1"/>
</dbReference>
<comment type="similarity">
    <text evidence="1">Belongs to the phD/YefM antitoxin family.</text>
</comment>
<dbReference type="RefSeq" id="WP_138689229.1">
    <property type="nucleotide sequence ID" value="NZ_JBHSAZ010000044.1"/>
</dbReference>
<dbReference type="Proteomes" id="UP000306628">
    <property type="component" value="Unassembled WGS sequence"/>
</dbReference>
<evidence type="ECO:0000256" key="1">
    <source>
        <dbReference type="ARBA" id="ARBA00009981"/>
    </source>
</evidence>
<dbReference type="EMBL" id="VCKX01000020">
    <property type="protein sequence ID" value="TMR36949.1"/>
    <property type="molecule type" value="Genomic_DNA"/>
</dbReference>
<accession>A0A5S4GW08</accession>
<comment type="caution">
    <text evidence="2">The sequence shown here is derived from an EMBL/GenBank/DDBJ whole genome shotgun (WGS) entry which is preliminary data.</text>
</comment>
<sequence>MNADDIELTVEEARARLGDVANRADQAGQITYLTRNGRRVAAIVPLHRTAEAADVIVMTSVDLIAEETGATVENVHAAIEHVSALAVGESIVTSDDHDLVGMDRVALSAVYEQLGRTIRFIRSREDGERDTVTFTIKDLEITETSIVNGIAQTHTDTGAGLRDIDAYLNERATDLIAEGYSEDLPTIWDGSS</sequence>
<reference evidence="2 3" key="1">
    <citation type="submission" date="2019-05" db="EMBL/GenBank/DDBJ databases">
        <title>Draft genome sequence of Nonomuraea zeae DSM 100528.</title>
        <authorList>
            <person name="Saricaoglu S."/>
            <person name="Isik K."/>
        </authorList>
    </citation>
    <scope>NUCLEOTIDE SEQUENCE [LARGE SCALE GENOMIC DNA]</scope>
    <source>
        <strain evidence="2 3">DSM 100528</strain>
    </source>
</reference>
<evidence type="ECO:0008006" key="4">
    <source>
        <dbReference type="Google" id="ProtNLM"/>
    </source>
</evidence>
<proteinExistence type="inferred from homology"/>
<organism evidence="2 3">
    <name type="scientific">Nonomuraea zeae</name>
    <dbReference type="NCBI Taxonomy" id="1642303"/>
    <lineage>
        <taxon>Bacteria</taxon>
        <taxon>Bacillati</taxon>
        <taxon>Actinomycetota</taxon>
        <taxon>Actinomycetes</taxon>
        <taxon>Streptosporangiales</taxon>
        <taxon>Streptosporangiaceae</taxon>
        <taxon>Nonomuraea</taxon>
    </lineage>
</organism>
<protein>
    <recommendedName>
        <fullName evidence="4">Type II toxin-antitoxin system Phd/YefM family antitoxin</fullName>
    </recommendedName>
</protein>
<name>A0A5S4GW08_9ACTN</name>
<evidence type="ECO:0000313" key="3">
    <source>
        <dbReference type="Proteomes" id="UP000306628"/>
    </source>
</evidence>
<dbReference type="OrthoDB" id="3430018at2"/>
<evidence type="ECO:0000313" key="2">
    <source>
        <dbReference type="EMBL" id="TMR36949.1"/>
    </source>
</evidence>
<keyword evidence="3" id="KW-1185">Reference proteome</keyword>